<keyword evidence="3" id="KW-1185">Reference proteome</keyword>
<sequence length="102" mass="10814">MKFLVLVLVSAFITLSKCQKGGGMAELKSITGDAPYNGVGNAPAPIPQPMGFWGRPRYSPPGAFIDGPYGHMGPGPYSPYYNRFTSVGSSPYGLGGWHSSPF</sequence>
<comment type="caution">
    <text evidence="2">The sequence shown here is derived from an EMBL/GenBank/DDBJ whole genome shotgun (WGS) entry which is preliminary data.</text>
</comment>
<organism evidence="2 3">
    <name type="scientific">Caenorhabditis angaria</name>
    <dbReference type="NCBI Taxonomy" id="860376"/>
    <lineage>
        <taxon>Eukaryota</taxon>
        <taxon>Metazoa</taxon>
        <taxon>Ecdysozoa</taxon>
        <taxon>Nematoda</taxon>
        <taxon>Chromadorea</taxon>
        <taxon>Rhabditida</taxon>
        <taxon>Rhabditina</taxon>
        <taxon>Rhabditomorpha</taxon>
        <taxon>Rhabditoidea</taxon>
        <taxon>Rhabditidae</taxon>
        <taxon>Peloderinae</taxon>
        <taxon>Caenorhabditis</taxon>
    </lineage>
</organism>
<dbReference type="Proteomes" id="UP001152747">
    <property type="component" value="Unassembled WGS sequence"/>
</dbReference>
<feature type="chain" id="PRO_5040478647" evidence="1">
    <location>
        <begin position="19"/>
        <end position="102"/>
    </location>
</feature>
<protein>
    <submittedName>
        <fullName evidence="2">Uncharacterized protein</fullName>
    </submittedName>
</protein>
<gene>
    <name evidence="2" type="ORF">CAMP_LOCUS11604</name>
</gene>
<accession>A0A9P1IPR1</accession>
<evidence type="ECO:0000313" key="3">
    <source>
        <dbReference type="Proteomes" id="UP001152747"/>
    </source>
</evidence>
<dbReference type="AlphaFoldDB" id="A0A9P1IPR1"/>
<evidence type="ECO:0000256" key="1">
    <source>
        <dbReference type="SAM" id="SignalP"/>
    </source>
</evidence>
<proteinExistence type="predicted"/>
<evidence type="ECO:0000313" key="2">
    <source>
        <dbReference type="EMBL" id="CAI5448967.1"/>
    </source>
</evidence>
<keyword evidence="1" id="KW-0732">Signal</keyword>
<reference evidence="2" key="1">
    <citation type="submission" date="2022-11" db="EMBL/GenBank/DDBJ databases">
        <authorList>
            <person name="Kikuchi T."/>
        </authorList>
    </citation>
    <scope>NUCLEOTIDE SEQUENCE</scope>
    <source>
        <strain evidence="2">PS1010</strain>
    </source>
</reference>
<name>A0A9P1IPR1_9PELO</name>
<dbReference type="EMBL" id="CANHGI010000004">
    <property type="protein sequence ID" value="CAI5448967.1"/>
    <property type="molecule type" value="Genomic_DNA"/>
</dbReference>
<dbReference type="OrthoDB" id="5844444at2759"/>
<feature type="signal peptide" evidence="1">
    <location>
        <begin position="1"/>
        <end position="18"/>
    </location>
</feature>